<reference evidence="6 7" key="1">
    <citation type="journal article" date="2005" name="Nature">
        <title>Initial sequence of the chimpanzee genome and comparison with the human genome.</title>
        <authorList>
            <consortium name="Chimpanzee sequencing and analysis consortium"/>
        </authorList>
    </citation>
    <scope>NUCLEOTIDE SEQUENCE [LARGE SCALE GENOMIC DNA]</scope>
</reference>
<gene>
    <name evidence="6 8" type="primary">SURF6</name>
</gene>
<evidence type="ECO:0000256" key="1">
    <source>
        <dbReference type="ARBA" id="ARBA00004123"/>
    </source>
</evidence>
<keyword evidence="7" id="KW-1185">Reference proteome</keyword>
<evidence type="ECO:0000259" key="5">
    <source>
        <dbReference type="Pfam" id="PF04935"/>
    </source>
</evidence>
<evidence type="ECO:0000313" key="6">
    <source>
        <dbReference type="Ensembl" id="ENSPTRP00000079488.1"/>
    </source>
</evidence>
<dbReference type="Pfam" id="PF04935">
    <property type="entry name" value="SURF6"/>
    <property type="match status" value="1"/>
</dbReference>
<organism evidence="6 7">
    <name type="scientific">Pan troglodytes</name>
    <name type="common">Chimpanzee</name>
    <dbReference type="NCBI Taxonomy" id="9598"/>
    <lineage>
        <taxon>Eukaryota</taxon>
        <taxon>Metazoa</taxon>
        <taxon>Chordata</taxon>
        <taxon>Craniata</taxon>
        <taxon>Vertebrata</taxon>
        <taxon>Euteleostomi</taxon>
        <taxon>Mammalia</taxon>
        <taxon>Eutheria</taxon>
        <taxon>Euarchontoglires</taxon>
        <taxon>Primates</taxon>
        <taxon>Haplorrhini</taxon>
        <taxon>Catarrhini</taxon>
        <taxon>Hominidae</taxon>
        <taxon>Pan</taxon>
    </lineage>
</organism>
<evidence type="ECO:0000313" key="7">
    <source>
        <dbReference type="Proteomes" id="UP000002277"/>
    </source>
</evidence>
<reference evidence="6" key="2">
    <citation type="submission" date="2025-08" db="UniProtKB">
        <authorList>
            <consortium name="Ensembl"/>
        </authorList>
    </citation>
    <scope>IDENTIFICATION</scope>
</reference>
<feature type="compositionally biased region" description="Basic and acidic residues" evidence="4">
    <location>
        <begin position="81"/>
        <end position="90"/>
    </location>
</feature>
<name>A0A2I3SR21_PANTR</name>
<dbReference type="Proteomes" id="UP000002277">
    <property type="component" value="Chromosome 9"/>
</dbReference>
<evidence type="ECO:0000256" key="3">
    <source>
        <dbReference type="ARBA" id="ARBA00023242"/>
    </source>
</evidence>
<feature type="compositionally biased region" description="Basic residues" evidence="4">
    <location>
        <begin position="44"/>
        <end position="56"/>
    </location>
</feature>
<feature type="compositionally biased region" description="Basic residues" evidence="4">
    <location>
        <begin position="191"/>
        <end position="201"/>
    </location>
</feature>
<dbReference type="AlphaFoldDB" id="A0A2I3SR21"/>
<feature type="compositionally biased region" description="Basic residues" evidence="4">
    <location>
        <begin position="121"/>
        <end position="139"/>
    </location>
</feature>
<comment type="subcellular location">
    <subcellularLocation>
        <location evidence="1">Nucleus</location>
    </subcellularLocation>
</comment>
<accession>A0A2I3SR21</accession>
<feature type="compositionally biased region" description="Basic residues" evidence="4">
    <location>
        <begin position="276"/>
        <end position="285"/>
    </location>
</feature>
<protein>
    <submittedName>
        <fullName evidence="6">Surfeit 6</fullName>
    </submittedName>
</protein>
<reference evidence="6" key="3">
    <citation type="submission" date="2025-09" db="UniProtKB">
        <authorList>
            <consortium name="Ensembl"/>
        </authorList>
    </citation>
    <scope>IDENTIFICATION</scope>
</reference>
<comment type="similarity">
    <text evidence="2">Belongs to the SURF6 family.</text>
</comment>
<feature type="region of interest" description="Disordered" evidence="4">
    <location>
        <begin position="19"/>
        <end position="209"/>
    </location>
</feature>
<dbReference type="InterPro" id="IPR007019">
    <property type="entry name" value="SURF6"/>
</dbReference>
<evidence type="ECO:0000256" key="2">
    <source>
        <dbReference type="ARBA" id="ARBA00005904"/>
    </source>
</evidence>
<feature type="region of interest" description="Disordered" evidence="4">
    <location>
        <begin position="276"/>
        <end position="311"/>
    </location>
</feature>
<proteinExistence type="inferred from homology"/>
<dbReference type="Bgee" id="ENSPTRG00000021514">
    <property type="expression patterns" value="Expressed in Brodmann (1909) area 10 and 21 other cell types or tissues"/>
</dbReference>
<evidence type="ECO:0000256" key="4">
    <source>
        <dbReference type="SAM" id="MobiDB-lite"/>
    </source>
</evidence>
<dbReference type="GO" id="GO:0005634">
    <property type="term" value="C:nucleus"/>
    <property type="evidence" value="ECO:0007669"/>
    <property type="project" value="UniProtKB-SubCell"/>
</dbReference>
<dbReference type="PANTHER" id="PTHR14369:SF0">
    <property type="entry name" value="SURFEIT LOCUS PROTEIN 6"/>
    <property type="match status" value="1"/>
</dbReference>
<dbReference type="InterPro" id="IPR029190">
    <property type="entry name" value="Rrp14/SURF6_C"/>
</dbReference>
<dbReference type="GeneTree" id="ENSGT00390000006980"/>
<dbReference type="VGNC" id="VGNC:14398">
    <property type="gene designation" value="SURF6"/>
</dbReference>
<dbReference type="EMBL" id="AC195415">
    <property type="status" value="NOT_ANNOTATED_CDS"/>
    <property type="molecule type" value="Genomic_DNA"/>
</dbReference>
<feature type="domain" description="Ribosomal RNA-processing protein 14/surfeit locus protein 6 C-terminal" evidence="5">
    <location>
        <begin position="118"/>
        <end position="317"/>
    </location>
</feature>
<dbReference type="PANTHER" id="PTHR14369">
    <property type="entry name" value="SURFEIT LOCUS PROTEIN 6"/>
    <property type="match status" value="1"/>
</dbReference>
<dbReference type="Ensembl" id="ENSPTRT00000104193.1">
    <property type="protein sequence ID" value="ENSPTRP00000079488.1"/>
    <property type="gene ID" value="ENSPTRG00000021514.5"/>
</dbReference>
<feature type="compositionally biased region" description="Basic and acidic residues" evidence="4">
    <location>
        <begin position="57"/>
        <end position="71"/>
    </location>
</feature>
<evidence type="ECO:0000313" key="8">
    <source>
        <dbReference type="VGNC" id="VGNC:14398"/>
    </source>
</evidence>
<sequence>MASLLAKDAYLQSLAKKICSHSGPEQQARTRAGKTQGSETAGPPKKKRKKTQKKFRKREEKAAEHKAKSLGEKSPAASGARRPEAAKEEAAWASSSAGNPAVGASFPQGSAKELSPAALEKRRRRKQERDRKKRKRKELRAKEKARKAEEAAEAQEVVEATPEGACTEPREPPGLIFNKVEVSEDEPASKAQRRKEKRQRVKGNLTPLTGRNYRQLLERLQARQSRLDELRGQDEGKAQELEAKMKWTNLLYKAEGVKIRDDERLLQEALKRKEKRRAQRQRRWEKRTAGVVEKMQQRQDRRRQNLRRKKAARAERRLLRARKKGRILPQDLERAGLV</sequence>
<keyword evidence="3" id="KW-0539">Nucleus</keyword>
<feature type="compositionally biased region" description="Basic and acidic residues" evidence="4">
    <location>
        <begin position="140"/>
        <end position="150"/>
    </location>
</feature>
<feature type="compositionally biased region" description="Polar residues" evidence="4">
    <location>
        <begin position="23"/>
        <end position="39"/>
    </location>
</feature>